<feature type="compositionally biased region" description="Low complexity" evidence="2">
    <location>
        <begin position="257"/>
        <end position="275"/>
    </location>
</feature>
<reference evidence="3" key="1">
    <citation type="submission" date="2020-07" db="EMBL/GenBank/DDBJ databases">
        <title>Draft Genome Sequence of a Deep-Sea Yeast, Naganishia (Cryptococcus) liquefaciens strain N6.</title>
        <authorList>
            <person name="Han Y.W."/>
            <person name="Kajitani R."/>
            <person name="Morimoto H."/>
            <person name="Parhat M."/>
            <person name="Tsubouchi H."/>
            <person name="Bakenova O."/>
            <person name="Ogata M."/>
            <person name="Argunhan B."/>
            <person name="Aoki R."/>
            <person name="Kajiwara S."/>
            <person name="Itoh T."/>
            <person name="Iwasaki H."/>
        </authorList>
    </citation>
    <scope>NUCLEOTIDE SEQUENCE</scope>
    <source>
        <strain evidence="3">N6</strain>
    </source>
</reference>
<feature type="coiled-coil region" evidence="1">
    <location>
        <begin position="61"/>
        <end position="88"/>
    </location>
</feature>
<feature type="compositionally biased region" description="Polar residues" evidence="2">
    <location>
        <begin position="354"/>
        <end position="370"/>
    </location>
</feature>
<feature type="region of interest" description="Disordered" evidence="2">
    <location>
        <begin position="539"/>
        <end position="570"/>
    </location>
</feature>
<evidence type="ECO:0000313" key="4">
    <source>
        <dbReference type="Proteomes" id="UP000620104"/>
    </source>
</evidence>
<sequence length="772" mass="82882">MDSRLQDIVARSEQLERRLSQMTKTEAMNQATIIALRTDLSAAAAAAAKEPVVQIDTAGVHRAIEIKMAQLQAELARARREASRWRDMRAGEIGALVDSARERLANVVERIEVDAADEVLKGLVADNTLLRHDNLQLAGVLQEVRREAKRLREENDEWRGTMASTTTKLPATPADGFPRPLTLTGTPSHTHTHTHTRHYSLTPSLASVRSNPPPYTHNRQDSWQAATSPRVRNNSAAAADSCEAIVEGEEGQHARDVSLSSVSSGPGPSAFASASIEQQPPQPRRKRLSLTPSFRPPVSPLGEGYFPPARGMVSIGVQTDEAETEAKVDGRPTLRGLGLEDTSSRVPSRRGSETSHATPTTPYSTFTPASMPDSTTASLLVLADHIGKILQRVRQADVPTLTRRLRRQHLAGDVGHLSASTIKALMRDIDGLRAHARGLLEEERRQPAPTAASLVARKDFMHLVKLFKELLGELVELRGVVNRVILDPGEVARMRDAVAAAVEEQGETRRGAAGATLGWIAPTIQKLFTGTAAEPTTSAAGAAAASATANSGTTRGPKLEPSTSASTTHVNVEFASTGIIRRSTLAEEEGPVVRQRQQRERPAMTLGDGSVRQRAGLMGIFAGAQRPVAATATTAPTIRAKPSMEFGAKRHGHRRQISNAVDAVIDQPVPEDDALPPLLERTLRPRGLSDSSIRSTFQSHAVPVRATKSPDAASAAAVVGSYWDVKTLGRRIQGYAAEGTGKGSLAAQNRGYMEVLAGTTPVMSRSFSRGDV</sequence>
<keyword evidence="1" id="KW-0175">Coiled coil</keyword>
<dbReference type="EMBL" id="BLZA01000024">
    <property type="protein sequence ID" value="GHJ87978.1"/>
    <property type="molecule type" value="Genomic_DNA"/>
</dbReference>
<evidence type="ECO:0000256" key="1">
    <source>
        <dbReference type="SAM" id="Coils"/>
    </source>
</evidence>
<dbReference type="AlphaFoldDB" id="A0A8H3TW61"/>
<evidence type="ECO:0000256" key="2">
    <source>
        <dbReference type="SAM" id="MobiDB-lite"/>
    </source>
</evidence>
<feature type="compositionally biased region" description="Low complexity" evidence="2">
    <location>
        <begin position="539"/>
        <end position="554"/>
    </location>
</feature>
<feature type="region of interest" description="Disordered" evidence="2">
    <location>
        <begin position="151"/>
        <end position="306"/>
    </location>
</feature>
<proteinExistence type="predicted"/>
<accession>A0A8H3TW61</accession>
<dbReference type="OrthoDB" id="2590532at2759"/>
<dbReference type="Proteomes" id="UP000620104">
    <property type="component" value="Unassembled WGS sequence"/>
</dbReference>
<keyword evidence="4" id="KW-1185">Reference proteome</keyword>
<gene>
    <name evidence="3" type="ORF">NliqN6_4380</name>
</gene>
<organism evidence="3 4">
    <name type="scientific">Naganishia liquefaciens</name>
    <dbReference type="NCBI Taxonomy" id="104408"/>
    <lineage>
        <taxon>Eukaryota</taxon>
        <taxon>Fungi</taxon>
        <taxon>Dikarya</taxon>
        <taxon>Basidiomycota</taxon>
        <taxon>Agaricomycotina</taxon>
        <taxon>Tremellomycetes</taxon>
        <taxon>Filobasidiales</taxon>
        <taxon>Filobasidiaceae</taxon>
        <taxon>Naganishia</taxon>
    </lineage>
</organism>
<comment type="caution">
    <text evidence="3">The sequence shown here is derived from an EMBL/GenBank/DDBJ whole genome shotgun (WGS) entry which is preliminary data.</text>
</comment>
<feature type="compositionally biased region" description="Polar residues" evidence="2">
    <location>
        <begin position="561"/>
        <end position="570"/>
    </location>
</feature>
<feature type="region of interest" description="Disordered" evidence="2">
    <location>
        <begin position="321"/>
        <end position="370"/>
    </location>
</feature>
<evidence type="ECO:0000313" key="3">
    <source>
        <dbReference type="EMBL" id="GHJ87978.1"/>
    </source>
</evidence>
<protein>
    <submittedName>
        <fullName evidence="3">Uncharacterized protein</fullName>
    </submittedName>
</protein>
<feature type="compositionally biased region" description="Polar residues" evidence="2">
    <location>
        <begin position="221"/>
        <end position="236"/>
    </location>
</feature>
<name>A0A8H3TW61_9TREE</name>